<protein>
    <submittedName>
        <fullName evidence="1">Uncharacterized protein</fullName>
    </submittedName>
</protein>
<accession>V9H146</accession>
<dbReference type="AlphaFoldDB" id="V9H146"/>
<dbReference type="GeneID" id="1457398"/>
<proteinExistence type="predicted"/>
<name>V9H146_CHLVU</name>
<keyword evidence="1" id="KW-0150">Chloroplast</keyword>
<sequence>MTYSLVLLNLCNLRFGHLERLHFPSETLQMTHFHERKRKFLFLFFEFCQERVSYKIRPKTNHTGVARLLVKLRKILKTAPKEYLHY</sequence>
<reference evidence="1" key="1">
    <citation type="journal article" date="1997" name="Proc. Natl. Acad. Sci. U.S.A.">
        <title>Complete nucleotide sequence of the chloroplast genome from the green alga Chlorella vulgaris: the existence of genes possibly involved in chloroplast division.</title>
        <authorList>
            <person name="Wakasugi T."/>
            <person name="Nagai T."/>
            <person name="Kapoor M."/>
            <person name="Sugita M."/>
            <person name="Ito M."/>
            <person name="Ito S."/>
            <person name="Tsudzuki J."/>
            <person name="Nakashima K."/>
            <person name="Tsudzuki T."/>
            <person name="Suzuki Y."/>
            <person name="Hamada A."/>
            <person name="Ohta T."/>
            <person name="Inamura A."/>
            <person name="Yoshinaga K."/>
            <person name="Sugiura M."/>
        </authorList>
    </citation>
    <scope>NUCLEOTIDE SEQUENCE</scope>
</reference>
<organism evidence="1">
    <name type="scientific">Chlorella vulgaris</name>
    <name type="common">Green alga</name>
    <dbReference type="NCBI Taxonomy" id="3077"/>
    <lineage>
        <taxon>Eukaryota</taxon>
        <taxon>Viridiplantae</taxon>
        <taxon>Chlorophyta</taxon>
        <taxon>core chlorophytes</taxon>
        <taxon>Trebouxiophyceae</taxon>
        <taxon>Chlorellales</taxon>
        <taxon>Chlorellaceae</taxon>
        <taxon>Chlorella clade</taxon>
        <taxon>Chlorella</taxon>
    </lineage>
</organism>
<geneLocation type="chloroplast" evidence="1"/>
<dbReference type="EMBL" id="AB001684">
    <property type="protein sequence ID" value="BAA57851.1"/>
    <property type="molecule type" value="Genomic_DNA"/>
</dbReference>
<dbReference type="RefSeq" id="NP_045776.1">
    <property type="nucleotide sequence ID" value="NC_001865.1"/>
</dbReference>
<evidence type="ECO:0000313" key="1">
    <source>
        <dbReference type="EMBL" id="BAA57851.1"/>
    </source>
</evidence>
<keyword evidence="1" id="KW-0934">Plastid</keyword>